<protein>
    <submittedName>
        <fullName evidence="2">Uncharacterized protein</fullName>
    </submittedName>
</protein>
<comment type="caution">
    <text evidence="2">The sequence shown here is derived from an EMBL/GenBank/DDBJ whole genome shotgun (WGS) entry which is preliminary data.</text>
</comment>
<accession>A0A9N7ZB61</accession>
<dbReference type="AlphaFoldDB" id="A0A9N7ZB61"/>
<feature type="compositionally biased region" description="Low complexity" evidence="1">
    <location>
        <begin position="136"/>
        <end position="150"/>
    </location>
</feature>
<reference evidence="2" key="1">
    <citation type="submission" date="2020-03" db="EMBL/GenBank/DDBJ databases">
        <authorList>
            <person name="Weist P."/>
        </authorList>
    </citation>
    <scope>NUCLEOTIDE SEQUENCE</scope>
</reference>
<dbReference type="EMBL" id="CADEAL010004247">
    <property type="protein sequence ID" value="CAB1455294.1"/>
    <property type="molecule type" value="Genomic_DNA"/>
</dbReference>
<gene>
    <name evidence="2" type="ORF">PLEPLA_LOCUS43069</name>
</gene>
<sequence>MVQPFVFLVNNCQNEAFLNQNLRCRSLPFGLKTVLHIHWKVINAPEPEKDTSAQLKEDPLRVNHTDSVARSALETQGAWWEPFRNVDEHFCPFCPAGPAESLLRRGLPGSQGVSWTGAGCRSAGLSSDLSAAPCGSRPWSRPRPLWRASP</sequence>
<evidence type="ECO:0000313" key="2">
    <source>
        <dbReference type="EMBL" id="CAB1455294.1"/>
    </source>
</evidence>
<name>A0A9N7ZB61_PLEPL</name>
<dbReference type="Proteomes" id="UP001153269">
    <property type="component" value="Unassembled WGS sequence"/>
</dbReference>
<organism evidence="2 3">
    <name type="scientific">Pleuronectes platessa</name>
    <name type="common">European plaice</name>
    <dbReference type="NCBI Taxonomy" id="8262"/>
    <lineage>
        <taxon>Eukaryota</taxon>
        <taxon>Metazoa</taxon>
        <taxon>Chordata</taxon>
        <taxon>Craniata</taxon>
        <taxon>Vertebrata</taxon>
        <taxon>Euteleostomi</taxon>
        <taxon>Actinopterygii</taxon>
        <taxon>Neopterygii</taxon>
        <taxon>Teleostei</taxon>
        <taxon>Neoteleostei</taxon>
        <taxon>Acanthomorphata</taxon>
        <taxon>Carangaria</taxon>
        <taxon>Pleuronectiformes</taxon>
        <taxon>Pleuronectoidei</taxon>
        <taxon>Pleuronectidae</taxon>
        <taxon>Pleuronectes</taxon>
    </lineage>
</organism>
<keyword evidence="3" id="KW-1185">Reference proteome</keyword>
<evidence type="ECO:0000313" key="3">
    <source>
        <dbReference type="Proteomes" id="UP001153269"/>
    </source>
</evidence>
<evidence type="ECO:0000256" key="1">
    <source>
        <dbReference type="SAM" id="MobiDB-lite"/>
    </source>
</evidence>
<proteinExistence type="predicted"/>
<feature type="region of interest" description="Disordered" evidence="1">
    <location>
        <begin position="129"/>
        <end position="150"/>
    </location>
</feature>